<evidence type="ECO:0000256" key="1">
    <source>
        <dbReference type="ARBA" id="ARBA00022801"/>
    </source>
</evidence>
<feature type="short sequence motif" description="DGA/G" evidence="4">
    <location>
        <begin position="170"/>
        <end position="172"/>
    </location>
</feature>
<accession>A0ABQ6H3Z8</accession>
<dbReference type="InterPro" id="IPR002641">
    <property type="entry name" value="PNPLA_dom"/>
</dbReference>
<dbReference type="PANTHER" id="PTHR14226">
    <property type="entry name" value="NEUROPATHY TARGET ESTERASE/SWISS CHEESE D.MELANOGASTER"/>
    <property type="match status" value="1"/>
</dbReference>
<feature type="active site" description="Proton acceptor" evidence="4">
    <location>
        <position position="170"/>
    </location>
</feature>
<dbReference type="RefSeq" id="WP_284208281.1">
    <property type="nucleotide sequence ID" value="NZ_BSSU01000011.1"/>
</dbReference>
<dbReference type="InterPro" id="IPR045943">
    <property type="entry name" value="DUF6363"/>
</dbReference>
<feature type="short sequence motif" description="GXSXG" evidence="4">
    <location>
        <begin position="52"/>
        <end position="56"/>
    </location>
</feature>
<evidence type="ECO:0000256" key="2">
    <source>
        <dbReference type="ARBA" id="ARBA00022963"/>
    </source>
</evidence>
<evidence type="ECO:0000256" key="4">
    <source>
        <dbReference type="PROSITE-ProRule" id="PRU01161"/>
    </source>
</evidence>
<proteinExistence type="predicted"/>
<evidence type="ECO:0000313" key="6">
    <source>
        <dbReference type="EMBL" id="GLX82893.1"/>
    </source>
</evidence>
<dbReference type="Proteomes" id="UP001157133">
    <property type="component" value="Unassembled WGS sequence"/>
</dbReference>
<evidence type="ECO:0000313" key="7">
    <source>
        <dbReference type="Proteomes" id="UP001157133"/>
    </source>
</evidence>
<evidence type="ECO:0000256" key="3">
    <source>
        <dbReference type="ARBA" id="ARBA00023098"/>
    </source>
</evidence>
<reference evidence="6 7" key="1">
    <citation type="submission" date="2023-03" db="EMBL/GenBank/DDBJ databases">
        <title>Draft genome sequence of Thalassotalea eurytherma JCM 18482T.</title>
        <authorList>
            <person name="Sawabe T."/>
        </authorList>
    </citation>
    <scope>NUCLEOTIDE SEQUENCE [LARGE SCALE GENOMIC DNA]</scope>
    <source>
        <strain evidence="6 7">JCM 18482</strain>
    </source>
</reference>
<dbReference type="Pfam" id="PF01734">
    <property type="entry name" value="Patatin"/>
    <property type="match status" value="1"/>
</dbReference>
<keyword evidence="2 4" id="KW-0442">Lipid degradation</keyword>
<dbReference type="EMBL" id="BSSU01000011">
    <property type="protein sequence ID" value="GLX82893.1"/>
    <property type="molecule type" value="Genomic_DNA"/>
</dbReference>
<dbReference type="PROSITE" id="PS51635">
    <property type="entry name" value="PNPLA"/>
    <property type="match status" value="1"/>
</dbReference>
<dbReference type="Pfam" id="PF19890">
    <property type="entry name" value="DUF6363"/>
    <property type="match status" value="1"/>
</dbReference>
<dbReference type="PANTHER" id="PTHR14226:SF25">
    <property type="entry name" value="PHOSPHOESTERASE"/>
    <property type="match status" value="1"/>
</dbReference>
<protein>
    <recommendedName>
        <fullName evidence="5">PNPLA domain-containing protein</fullName>
    </recommendedName>
</protein>
<feature type="domain" description="PNPLA" evidence="5">
    <location>
        <begin position="20"/>
        <end position="183"/>
    </location>
</feature>
<keyword evidence="1 4" id="KW-0378">Hydrolase</keyword>
<feature type="short sequence motif" description="GXGXXG" evidence="4">
    <location>
        <begin position="24"/>
        <end position="29"/>
    </location>
</feature>
<organism evidence="6 7">
    <name type="scientific">Thalassotalea eurytherma</name>
    <dbReference type="NCBI Taxonomy" id="1144278"/>
    <lineage>
        <taxon>Bacteria</taxon>
        <taxon>Pseudomonadati</taxon>
        <taxon>Pseudomonadota</taxon>
        <taxon>Gammaproteobacteria</taxon>
        <taxon>Alteromonadales</taxon>
        <taxon>Colwelliaceae</taxon>
        <taxon>Thalassotalea</taxon>
    </lineage>
</organism>
<dbReference type="InterPro" id="IPR050301">
    <property type="entry name" value="NTE"/>
</dbReference>
<feature type="active site" description="Nucleophile" evidence="4">
    <location>
        <position position="54"/>
    </location>
</feature>
<name>A0ABQ6H3Z8_9GAMM</name>
<sequence>MHTVDNNTLTYSQPHAGVALVAEGGGQRGAFTAGVLDSWQIANFNPFQVLIGTSAGAQNIASYMSKQTGYAYTLIANLTRHQSFFNPWRAFTKKNVMDLDWYFAKAASKFYQFDEHQAYLNSQGRKVRFSASNSSKFATELIDPNVQGWLEALKYSSAIPYLYKSDSLVDGGVTAPVPVHQAYELGAKTILTIRTTVEDRSPMPKPIKQLKPFICGKGKCPEFINLWTKHEHAYDEAESFIQQPPAGVKVIEIKPLQPLKTKVLGSSQQDIVADYKYGFALGRRFIENTDESLVIH</sequence>
<comment type="caution">
    <text evidence="6">The sequence shown here is derived from an EMBL/GenBank/DDBJ whole genome shotgun (WGS) entry which is preliminary data.</text>
</comment>
<dbReference type="InterPro" id="IPR037483">
    <property type="entry name" value="YjjU-like"/>
</dbReference>
<dbReference type="CDD" id="cd07208">
    <property type="entry name" value="Pat_hypo_Ecoli_yjju_like"/>
    <property type="match status" value="1"/>
</dbReference>
<keyword evidence="3 4" id="KW-0443">Lipid metabolism</keyword>
<evidence type="ECO:0000259" key="5">
    <source>
        <dbReference type="PROSITE" id="PS51635"/>
    </source>
</evidence>
<gene>
    <name evidence="6" type="ORF">theurythT_23450</name>
</gene>
<dbReference type="InterPro" id="IPR016035">
    <property type="entry name" value="Acyl_Trfase/lysoPLipase"/>
</dbReference>
<dbReference type="Gene3D" id="3.40.1090.10">
    <property type="entry name" value="Cytosolic phospholipase A2 catalytic domain"/>
    <property type="match status" value="1"/>
</dbReference>
<dbReference type="SUPFAM" id="SSF52151">
    <property type="entry name" value="FabD/lysophospholipase-like"/>
    <property type="match status" value="1"/>
</dbReference>
<keyword evidence="7" id="KW-1185">Reference proteome</keyword>